<dbReference type="InterPro" id="IPR008962">
    <property type="entry name" value="PapD-like_sf"/>
</dbReference>
<dbReference type="Pfam" id="PF00307">
    <property type="entry name" value="CH"/>
    <property type="match status" value="1"/>
</dbReference>
<dbReference type="EMBL" id="CP151515">
    <property type="protein sequence ID" value="WZN66313.1"/>
    <property type="molecule type" value="Genomic_DNA"/>
</dbReference>
<dbReference type="PROSITE" id="PS50021">
    <property type="entry name" value="CH"/>
    <property type="match status" value="1"/>
</dbReference>
<dbReference type="InterPro" id="IPR001715">
    <property type="entry name" value="CH_dom"/>
</dbReference>
<dbReference type="Proteomes" id="UP001472866">
    <property type="component" value="Chromosome 15"/>
</dbReference>
<keyword evidence="3" id="KW-0963">Cytoplasm</keyword>
<dbReference type="InterPro" id="IPR013783">
    <property type="entry name" value="Ig-like_fold"/>
</dbReference>
<feature type="domain" description="MSP" evidence="8">
    <location>
        <begin position="2365"/>
        <end position="2507"/>
    </location>
</feature>
<evidence type="ECO:0000256" key="5">
    <source>
        <dbReference type="ARBA" id="ARBA00023273"/>
    </source>
</evidence>
<dbReference type="CDD" id="cd21218">
    <property type="entry name" value="CH_PLS_FIM_rpt2"/>
    <property type="match status" value="1"/>
</dbReference>
<evidence type="ECO:0000256" key="1">
    <source>
        <dbReference type="ARBA" id="ARBA00004138"/>
    </source>
</evidence>
<dbReference type="Pfam" id="PF22544">
    <property type="entry name" value="HYDIN_VesB_CFA65-like_Ig"/>
    <property type="match status" value="2"/>
</dbReference>
<reference evidence="9 10" key="1">
    <citation type="submission" date="2024-03" db="EMBL/GenBank/DDBJ databases">
        <title>Complete genome sequence of the green alga Chloropicon roscoffensis RCC1871.</title>
        <authorList>
            <person name="Lemieux C."/>
            <person name="Pombert J.-F."/>
            <person name="Otis C."/>
            <person name="Turmel M."/>
        </authorList>
    </citation>
    <scope>NUCLEOTIDE SEQUENCE [LARGE SCALE GENOMIC DNA]</scope>
    <source>
        <strain evidence="9 10">RCC1871</strain>
    </source>
</reference>
<gene>
    <name evidence="9" type="ORF">HKI87_15g78780</name>
</gene>
<evidence type="ECO:0000313" key="9">
    <source>
        <dbReference type="EMBL" id="WZN66313.1"/>
    </source>
</evidence>
<feature type="domain" description="Calponin-homology (CH)" evidence="7">
    <location>
        <begin position="1584"/>
        <end position="1695"/>
    </location>
</feature>
<dbReference type="Pfam" id="PF24529">
    <property type="entry name" value="CFAP47"/>
    <property type="match status" value="1"/>
</dbReference>
<organism evidence="9 10">
    <name type="scientific">Chloropicon roscoffensis</name>
    <dbReference type="NCBI Taxonomy" id="1461544"/>
    <lineage>
        <taxon>Eukaryota</taxon>
        <taxon>Viridiplantae</taxon>
        <taxon>Chlorophyta</taxon>
        <taxon>Chloropicophyceae</taxon>
        <taxon>Chloropicales</taxon>
        <taxon>Chloropicaceae</taxon>
        <taxon>Chloropicon</taxon>
    </lineage>
</organism>
<dbReference type="Pfam" id="PF26579">
    <property type="entry name" value="Ig_CFAP47"/>
    <property type="match status" value="1"/>
</dbReference>
<dbReference type="PANTHER" id="PTHR45912">
    <property type="entry name" value="CILIA- AND FLAGELLA-ASSOCIATED PROTEIN 47"/>
    <property type="match status" value="1"/>
</dbReference>
<evidence type="ECO:0000256" key="3">
    <source>
        <dbReference type="ARBA" id="ARBA00022490"/>
    </source>
</evidence>
<proteinExistence type="predicted"/>
<dbReference type="InterPro" id="IPR058952">
    <property type="entry name" value="Ig_CFAP47"/>
</dbReference>
<dbReference type="Gene3D" id="1.10.418.10">
    <property type="entry name" value="Calponin-like domain"/>
    <property type="match status" value="1"/>
</dbReference>
<dbReference type="Pfam" id="PF22067">
    <property type="entry name" value="Cep192_D3"/>
    <property type="match status" value="1"/>
</dbReference>
<dbReference type="SUPFAM" id="SSF47576">
    <property type="entry name" value="Calponin-homology domain, CH-domain"/>
    <property type="match status" value="1"/>
</dbReference>
<feature type="region of interest" description="Disordered" evidence="6">
    <location>
        <begin position="2808"/>
        <end position="2832"/>
    </location>
</feature>
<dbReference type="PANTHER" id="PTHR45912:SF3">
    <property type="entry name" value="CILIA- AND FLAGELLA-ASSOCIATED PROTEIN 47"/>
    <property type="match status" value="1"/>
</dbReference>
<dbReference type="InterPro" id="IPR000535">
    <property type="entry name" value="MSP_dom"/>
</dbReference>
<dbReference type="InterPro" id="IPR056343">
    <property type="entry name" value="CFAP47_dom"/>
</dbReference>
<dbReference type="InterPro" id="IPR053879">
    <property type="entry name" value="HYDIN_VesB_CFA65-like_Ig"/>
</dbReference>
<name>A0AAX4PKF9_9CHLO</name>
<evidence type="ECO:0000259" key="7">
    <source>
        <dbReference type="PROSITE" id="PS50021"/>
    </source>
</evidence>
<evidence type="ECO:0000256" key="6">
    <source>
        <dbReference type="SAM" id="MobiDB-lite"/>
    </source>
</evidence>
<feature type="region of interest" description="Disordered" evidence="6">
    <location>
        <begin position="186"/>
        <end position="213"/>
    </location>
</feature>
<evidence type="ECO:0000259" key="8">
    <source>
        <dbReference type="PROSITE" id="PS50202"/>
    </source>
</evidence>
<evidence type="ECO:0000256" key="4">
    <source>
        <dbReference type="ARBA" id="ARBA00023069"/>
    </source>
</evidence>
<dbReference type="GO" id="GO:0005737">
    <property type="term" value="C:cytoplasm"/>
    <property type="evidence" value="ECO:0007669"/>
    <property type="project" value="UniProtKB-SubCell"/>
</dbReference>
<dbReference type="GO" id="GO:0060271">
    <property type="term" value="P:cilium assembly"/>
    <property type="evidence" value="ECO:0007669"/>
    <property type="project" value="TreeGrafter"/>
</dbReference>
<comment type="subcellular location">
    <subcellularLocation>
        <location evidence="1">Cell projection</location>
        <location evidence="1">Cilium</location>
    </subcellularLocation>
    <subcellularLocation>
        <location evidence="2">Cytoplasm</location>
    </subcellularLocation>
</comment>
<evidence type="ECO:0000313" key="10">
    <source>
        <dbReference type="Proteomes" id="UP001472866"/>
    </source>
</evidence>
<feature type="region of interest" description="Disordered" evidence="6">
    <location>
        <begin position="1998"/>
        <end position="2047"/>
    </location>
</feature>
<feature type="compositionally biased region" description="Basic residues" evidence="6">
    <location>
        <begin position="2816"/>
        <end position="2832"/>
    </location>
</feature>
<evidence type="ECO:0000256" key="2">
    <source>
        <dbReference type="ARBA" id="ARBA00004496"/>
    </source>
</evidence>
<sequence>MQVQVFPPEVTFRAVTPGVVHSTVIAIKNVDTRARIIKVSHPTTSVFKLNGYQPSLKLAPGLETALEVAFQADASGRDYEDELHVVTETETLAVPLRAYRPMPKLVVRGGPRVDLGTVVRDAPVSREVVLHNDGETPLRFTFKDFSDELDIEPKEGELEVGRSAELRVRYAAESLGVFSSQVEVEYSRRPEEDEAGGEAAEQGKKEDGEEEPTFRTKFQIAASVVNHQIELLTPRRKPLASPLELGTKYFGDAVTMRCLLVNNGPNAVKFAAHVGTVQEVSTYLNEQEQANDIGALGAKLKPQSIFVMEPRRGTIPAYSEIDVKLTFNPQKSYDIKGFTATQTAVGNSLESFDFLSVYQFEGLPSHTVQVPLSGKATSLSLDLSPSMLHFNPIAVHEHQDAVVEIKNSNDLLPLTFRVRNTPNFKGHPTKGLLQPGESTPLKVSFAPRTLGNHRERIAVESVNPTSGVVLATHHLTLVGRANGIAAKPSLVGGPGALPEDFSKGDRFVDQDAERNVVGTTGVPQALGTKAGRSAGSTTQRTTDLSALDVTVKREKYQYYKHFLKQERQRRTARHKPVTKMDDPLSMGMRQASGLKEPLIPLPVAEEPLWLDERYTGTNATYVRPKNRKPLPEEQARALSMLYKDKPERQTQLKECSRALPLSDFGKLAVGPRRLDFGTITAMSREERYLVVTNDLNAHVQVTLLTQDIPNLSESQRQNQIIPPRTTTAFPITLHCTAAQSFKQQVSYLINNVHLFEFDVVAEVVPVSLNVSKDNLLFEMNQEHFGEKMEEVFTLSNPNNHFAEFSWECNNKNFSVSPMEGSIEKNSSAKIAVLWHPVMQSPKSNSQGIHQGELVLSVVGGPSHRKKVILEGRFPDSRIIIKDRSVDFGMVPIGVPQLRHLLLKNQGTSEGFFKIDWQSKLGDSLNNDLNMQVIPERGHIPAGGGVDVEIWTSPQKPMKFEIGIPIVTSGSRPLTIPVTGESMIPELVIDQDEFDFKSIYIGGAGRLPLTIRNQSIISAQILVDLTPFPEFSLEIDRENWSTDDYDECPLVAEERENAAASPTPGADRTRGSKYKLTVKENHALDFNFCFRPKNVSEHAFELPLEVVGMVNSPEHMKRVVVAEGLKPRLVLSEDVVDFGTRIVIRNNAIKIPYSMEFKLKNNDKNDVICKLGTPVGNISATSSPVFQFTPMESEIKSGDELLVRATFLPREDKQYRAILPIYLDGNEDKSYVDVEVFGEGKFPSLVFDRHEVVLPPVPLGFKTKATFNILNDGYDNLELRYHLPTDTDRLPVEIDFPEGKMIGIAKGSLPVEISLSCDQPMSFTGNIEFLDEDGQRYTIAVTGTVDNSVITAYDFLKANEQVRELALTDNKGRVVEASAVEKCKYNVNLVHSEGYGLPSEILMGGEVTKPSAHISKFLGSITLKGVFGQDICGDLISTKGRGIIDLIETLSGKQVPGKITKLSSNRKEQAQQYLNQYEKVLTMLRSYGACLNFVKPEFLLDHEDFKRIVASREVSGKLSKNVIREWKALEERFAAVSSYCWTSLIFQVVKVFVVSRISLKSLKGLPISQHIEMGKSYFSRSNMHSVPEVVLLKWMTAHLFQALPGNATCITNFDQDLRNGLAFYSLLVGYWPSLNSYSKFLKKNPRGDNQIRENADLVVRMLRSLQLPYVLAPEDILDPDPRDMLLYCVYLYQTLPQFIPVSTLEFSTLLGEEKVKSIELKNPSKKTIAYMARLEGDSSFQIQHSNIRLEPGETIQIPVKVTQSIAKPVYSNLILASRRDGNAYASTLVFTLKTSVRTRAPLKTIEAKTLLYKNVVRDFEVENMFKTTCEFRVSVLNQGTQKQRAFPEAFGCDKQSVTLRSGESARLSLHFLPFVLEQHTCLVCFESEEYGEFVYEVRGEVELPDPLGVIKLQATSNENVVKDFPVTFNNPMLENARRNYLEKHPLARQKEVAERLRKNFYTGEEASRNVLKYQIKNSSQLIAVPKTVLLKQGVGRRSKMGGFGKDKKQPVYSMDQDTPEKPPPKPKQALSPSGKQQQDSEDGPKFNIIPLTFSPKSAGVYPARLIVSSYDVRVYDVEFQVSAEVKQAEIIFDSPARKPVTQGIPIVNAGEKPMAVKGIIQGESFSGPMEIIVPAMQTGNYPLTFTPAWIGRYEGSIELTIPSTEEKSVYKLVGNADEPLAEKHVVIDAIVRKKEETVIVIPNVYGTKQEAQYTVYSDLEEICGEPTLTLRSGNKGEYKITTCSPKSGTLSGSITFTTSKGFYVWYTIELRVSAPEEAGRLQVSTQARSAVRIELSLCNPIQDDLIFEVTHEGQGLDGPKELVLPGGGKAKYEMAYSPLVVGSYEGSVTFVNDTVGELWYKLLLQSFAPEPTALEEFQCELGHRAKRTVTIHNPSHDRLVFQMNSDNPRNFAVSPKAVSLEPGEESKITVEYVPSSLSHAESGKIVARCVSMDLAPIEYTCTGRGLPPQSESTVSVASGIGQSSSGMVMWQNPFPFAVTVDILSDIGMMQADEATSQDQGPFSLLIKRMKGINVNPGGALQIPFSFAPTALRAYHGDIGVLYHSKEEDVRVVWRYKIDGIAESFLANMSAKLTCKARKTVEEQVLVDVSGKDTEFKLDDYYGENEEFEVEVVPGPRVDLATISKFLHIEPSTGVISDGKCAILVRYSPQRTMSMSVDVVIVKKNGGRWRFELLLEATSPEIDGKVFLEANVGDVAHRSLVLPPSMRMSPFSVYFYEPPVVFDVKTGQDEQGSPEIRISFTPREFGREYVAVLIVETEESQWIHEVHGTYPPYVPPDKSQMKGKVAEELKKVLSPAKSPRKKGTPRGKGTPRKA</sequence>
<dbReference type="SMART" id="SM00033">
    <property type="entry name" value="CH"/>
    <property type="match status" value="1"/>
</dbReference>
<accession>A0AAX4PKF9</accession>
<keyword evidence="9" id="KW-0282">Flagellum</keyword>
<keyword evidence="4" id="KW-0969">Cilium</keyword>
<dbReference type="InterPro" id="IPR036872">
    <property type="entry name" value="CH_dom_sf"/>
</dbReference>
<keyword evidence="10" id="KW-1185">Reference proteome</keyword>
<dbReference type="PROSITE" id="PS50202">
    <property type="entry name" value="MSP"/>
    <property type="match status" value="1"/>
</dbReference>
<dbReference type="SUPFAM" id="SSF49354">
    <property type="entry name" value="PapD-like"/>
    <property type="match status" value="3"/>
</dbReference>
<protein>
    <submittedName>
        <fullName evidence="9">Cilia- and flagella-associated protein 47</fullName>
    </submittedName>
</protein>
<dbReference type="Gene3D" id="2.60.40.10">
    <property type="entry name" value="Immunoglobulins"/>
    <property type="match status" value="8"/>
</dbReference>
<dbReference type="GO" id="GO:0005929">
    <property type="term" value="C:cilium"/>
    <property type="evidence" value="ECO:0007669"/>
    <property type="project" value="UniProtKB-SubCell"/>
</dbReference>
<dbReference type="Pfam" id="PF14874">
    <property type="entry name" value="PapD-like"/>
    <property type="match status" value="1"/>
</dbReference>
<dbReference type="InterPro" id="IPR054089">
    <property type="entry name" value="Cep192-like_D3"/>
</dbReference>
<keyword evidence="5" id="KW-0966">Cell projection</keyword>